<protein>
    <submittedName>
        <fullName evidence="1">Uncharacterized protein</fullName>
    </submittedName>
</protein>
<evidence type="ECO:0000313" key="2">
    <source>
        <dbReference type="Proteomes" id="UP000321436"/>
    </source>
</evidence>
<dbReference type="OrthoDB" id="1067077at2"/>
<dbReference type="AlphaFoldDB" id="A0A512RI23"/>
<dbReference type="RefSeq" id="WP_146859540.1">
    <property type="nucleotide sequence ID" value="NZ_BKAU01000001.1"/>
</dbReference>
<evidence type="ECO:0000313" key="1">
    <source>
        <dbReference type="EMBL" id="GEP95353.1"/>
    </source>
</evidence>
<comment type="caution">
    <text evidence="1">The sequence shown here is derived from an EMBL/GenBank/DDBJ whole genome shotgun (WGS) entry which is preliminary data.</text>
</comment>
<name>A0A512RI23_9BACT</name>
<accession>A0A512RI23</accession>
<dbReference type="EMBL" id="BKAU01000001">
    <property type="protein sequence ID" value="GEP95353.1"/>
    <property type="molecule type" value="Genomic_DNA"/>
</dbReference>
<proteinExistence type="predicted"/>
<gene>
    <name evidence="1" type="ORF">CCY01nite_16130</name>
</gene>
<keyword evidence="2" id="KW-1185">Reference proteome</keyword>
<dbReference type="Proteomes" id="UP000321436">
    <property type="component" value="Unassembled WGS sequence"/>
</dbReference>
<organism evidence="1 2">
    <name type="scientific">Chitinophaga cymbidii</name>
    <dbReference type="NCBI Taxonomy" id="1096750"/>
    <lineage>
        <taxon>Bacteria</taxon>
        <taxon>Pseudomonadati</taxon>
        <taxon>Bacteroidota</taxon>
        <taxon>Chitinophagia</taxon>
        <taxon>Chitinophagales</taxon>
        <taxon>Chitinophagaceae</taxon>
        <taxon>Chitinophaga</taxon>
    </lineage>
</organism>
<sequence>MELVRIFVAEDSENGLWSIFKDAALQNEFERFFERMNDIVWLHGFFSLHHDDLNSGFFGKMTVDDAVVKTMSEAEEMENALYDFTQQGFSGHGARLQSIFKPLNNHEYVISLYQKSKARLRNGWLRLYAIRLDWNCFIVTGGAIKLTPDMQRDHLQHELKKLGQTKAFLRQREIHYPEDLNTYYDDQH</sequence>
<reference evidence="1 2" key="1">
    <citation type="submission" date="2019-07" db="EMBL/GenBank/DDBJ databases">
        <title>Whole genome shotgun sequence of Chitinophaga cymbidii NBRC 109752.</title>
        <authorList>
            <person name="Hosoyama A."/>
            <person name="Uohara A."/>
            <person name="Ohji S."/>
            <person name="Ichikawa N."/>
        </authorList>
    </citation>
    <scope>NUCLEOTIDE SEQUENCE [LARGE SCALE GENOMIC DNA]</scope>
    <source>
        <strain evidence="1 2">NBRC 109752</strain>
    </source>
</reference>